<reference evidence="1" key="1">
    <citation type="submission" date="2023-11" db="EMBL/GenBank/DDBJ databases">
        <authorList>
            <person name="De Vega J J."/>
            <person name="De Vega J J."/>
        </authorList>
    </citation>
    <scope>NUCLEOTIDE SEQUENCE</scope>
</reference>
<sequence length="185" mass="20151">MISTACRYLRILSSPPAARVLLKMATSRGSRLASSATSMSKPPGCLLFLPLSSLEGLRSGAAGGSPSTRGAALALAAPAGILVVPFAGIRCCVEMSIAEVWNALNDGSRQDRNVYYLVRVVVDDLVRNIGIRHWDVSLSFFLKVDHSRFENNLHKMNACAMDRPPNLPSAPRWFRRKLVLKVTSL</sequence>
<evidence type="ECO:0000313" key="1">
    <source>
        <dbReference type="EMBL" id="CAK5267691.1"/>
    </source>
</evidence>
<dbReference type="AlphaFoldDB" id="A0AAD2H1X0"/>
<evidence type="ECO:0000313" key="2">
    <source>
        <dbReference type="Proteomes" id="UP001295794"/>
    </source>
</evidence>
<protein>
    <submittedName>
        <fullName evidence="1">Uncharacterized protein</fullName>
    </submittedName>
</protein>
<dbReference type="EMBL" id="CAVNYO010000130">
    <property type="protein sequence ID" value="CAK5267691.1"/>
    <property type="molecule type" value="Genomic_DNA"/>
</dbReference>
<keyword evidence="2" id="KW-1185">Reference proteome</keyword>
<organism evidence="1 2">
    <name type="scientific">Mycena citricolor</name>
    <dbReference type="NCBI Taxonomy" id="2018698"/>
    <lineage>
        <taxon>Eukaryota</taxon>
        <taxon>Fungi</taxon>
        <taxon>Dikarya</taxon>
        <taxon>Basidiomycota</taxon>
        <taxon>Agaricomycotina</taxon>
        <taxon>Agaricomycetes</taxon>
        <taxon>Agaricomycetidae</taxon>
        <taxon>Agaricales</taxon>
        <taxon>Marasmiineae</taxon>
        <taxon>Mycenaceae</taxon>
        <taxon>Mycena</taxon>
    </lineage>
</organism>
<accession>A0AAD2H1X0</accession>
<name>A0AAD2H1X0_9AGAR</name>
<proteinExistence type="predicted"/>
<gene>
    <name evidence="1" type="ORF">MYCIT1_LOCUS10412</name>
</gene>
<dbReference type="Proteomes" id="UP001295794">
    <property type="component" value="Unassembled WGS sequence"/>
</dbReference>
<comment type="caution">
    <text evidence="1">The sequence shown here is derived from an EMBL/GenBank/DDBJ whole genome shotgun (WGS) entry which is preliminary data.</text>
</comment>